<dbReference type="SUPFAM" id="SSF55729">
    <property type="entry name" value="Acyl-CoA N-acyltransferases (Nat)"/>
    <property type="match status" value="1"/>
</dbReference>
<evidence type="ECO:0000313" key="2">
    <source>
        <dbReference type="EMBL" id="EQC39060.1"/>
    </source>
</evidence>
<dbReference type="OrthoDB" id="410198at2759"/>
<evidence type="ECO:0000313" key="3">
    <source>
        <dbReference type="Proteomes" id="UP000030762"/>
    </source>
</evidence>
<accession>T0QYD3</accession>
<sequence>MVAAPGDGQASGIRSAAGRSASTNPATIPVLDTLDDDMDSMAVTLELATAADADALAAVHAAAFAHEPVTLLKSLSPAYNHYDQMLPAIQYWLRTPDATPIIKAVDAETKSLLGWVCWRLSATASIDGAIPEPTSQDYPQTPDGLGQFTSAHMSYWQRSLAPTLLPSPHRILISITIAPAHQRAGVGSALLAWGLRDNLPIWVHASEVGNPFFAKHGFTERARVTLHLDDWAQGASPPSTLSTWGTTTFRYMVYEPSSAQ</sequence>
<dbReference type="InterPro" id="IPR052523">
    <property type="entry name" value="Trichothecene_AcTrans"/>
</dbReference>
<dbReference type="GeneID" id="19943995"/>
<dbReference type="InterPro" id="IPR016181">
    <property type="entry name" value="Acyl_CoA_acyltransferase"/>
</dbReference>
<dbReference type="VEuPathDB" id="FungiDB:SDRG_03268"/>
<dbReference type="EMBL" id="JH767139">
    <property type="protein sequence ID" value="EQC39060.1"/>
    <property type="molecule type" value="Genomic_DNA"/>
</dbReference>
<gene>
    <name evidence="2" type="ORF">SDRG_03268</name>
</gene>
<dbReference type="Proteomes" id="UP000030762">
    <property type="component" value="Unassembled WGS sequence"/>
</dbReference>
<keyword evidence="3" id="KW-1185">Reference proteome</keyword>
<dbReference type="PANTHER" id="PTHR42791">
    <property type="entry name" value="GNAT FAMILY ACETYLTRANSFERASE"/>
    <property type="match status" value="1"/>
</dbReference>
<proteinExistence type="predicted"/>
<protein>
    <recommendedName>
        <fullName evidence="4">N-acetyltransferase domain-containing protein</fullName>
    </recommendedName>
</protein>
<name>T0QYD3_SAPDV</name>
<dbReference type="AlphaFoldDB" id="T0QYD3"/>
<evidence type="ECO:0008006" key="4">
    <source>
        <dbReference type="Google" id="ProtNLM"/>
    </source>
</evidence>
<dbReference type="RefSeq" id="XP_008607121.1">
    <property type="nucleotide sequence ID" value="XM_008608899.1"/>
</dbReference>
<organism evidence="2 3">
    <name type="scientific">Saprolegnia diclina (strain VS20)</name>
    <dbReference type="NCBI Taxonomy" id="1156394"/>
    <lineage>
        <taxon>Eukaryota</taxon>
        <taxon>Sar</taxon>
        <taxon>Stramenopiles</taxon>
        <taxon>Oomycota</taxon>
        <taxon>Saprolegniomycetes</taxon>
        <taxon>Saprolegniales</taxon>
        <taxon>Saprolegniaceae</taxon>
        <taxon>Saprolegnia</taxon>
    </lineage>
</organism>
<feature type="compositionally biased region" description="Low complexity" evidence="1">
    <location>
        <begin position="10"/>
        <end position="22"/>
    </location>
</feature>
<dbReference type="InParanoid" id="T0QYD3"/>
<feature type="region of interest" description="Disordered" evidence="1">
    <location>
        <begin position="1"/>
        <end position="24"/>
    </location>
</feature>
<dbReference type="PANTHER" id="PTHR42791:SF1">
    <property type="entry name" value="N-ACETYLTRANSFERASE DOMAIN-CONTAINING PROTEIN"/>
    <property type="match status" value="1"/>
</dbReference>
<evidence type="ECO:0000256" key="1">
    <source>
        <dbReference type="SAM" id="MobiDB-lite"/>
    </source>
</evidence>
<dbReference type="Gene3D" id="3.40.630.30">
    <property type="match status" value="1"/>
</dbReference>
<reference evidence="2 3" key="1">
    <citation type="submission" date="2012-04" db="EMBL/GenBank/DDBJ databases">
        <title>The Genome Sequence of Saprolegnia declina VS20.</title>
        <authorList>
            <consortium name="The Broad Institute Genome Sequencing Platform"/>
            <person name="Russ C."/>
            <person name="Nusbaum C."/>
            <person name="Tyler B."/>
            <person name="van West P."/>
            <person name="Dieguez-Uribeondo J."/>
            <person name="de Bruijn I."/>
            <person name="Tripathy S."/>
            <person name="Jiang R."/>
            <person name="Young S.K."/>
            <person name="Zeng Q."/>
            <person name="Gargeya S."/>
            <person name="Fitzgerald M."/>
            <person name="Haas B."/>
            <person name="Abouelleil A."/>
            <person name="Alvarado L."/>
            <person name="Arachchi H.M."/>
            <person name="Berlin A."/>
            <person name="Chapman S.B."/>
            <person name="Goldberg J."/>
            <person name="Griggs A."/>
            <person name="Gujja S."/>
            <person name="Hansen M."/>
            <person name="Howarth C."/>
            <person name="Imamovic A."/>
            <person name="Larimer J."/>
            <person name="McCowen C."/>
            <person name="Montmayeur A."/>
            <person name="Murphy C."/>
            <person name="Neiman D."/>
            <person name="Pearson M."/>
            <person name="Priest M."/>
            <person name="Roberts A."/>
            <person name="Saif S."/>
            <person name="Shea T."/>
            <person name="Sisk P."/>
            <person name="Sykes S."/>
            <person name="Wortman J."/>
            <person name="Nusbaum C."/>
            <person name="Birren B."/>
        </authorList>
    </citation>
    <scope>NUCLEOTIDE SEQUENCE [LARGE SCALE GENOMIC DNA]</scope>
    <source>
        <strain evidence="2 3">VS20</strain>
    </source>
</reference>
<dbReference type="STRING" id="1156394.T0QYD3"/>